<dbReference type="SUPFAM" id="SSF161098">
    <property type="entry name" value="MetI-like"/>
    <property type="match status" value="1"/>
</dbReference>
<feature type="transmembrane region" description="Helical" evidence="7">
    <location>
        <begin position="195"/>
        <end position="213"/>
    </location>
</feature>
<comment type="similarity">
    <text evidence="7">Belongs to the binding-protein-dependent transport system permease family.</text>
</comment>
<keyword evidence="3" id="KW-1003">Cell membrane</keyword>
<protein>
    <submittedName>
        <fullName evidence="9">Sugar ABC transporter, permease protein</fullName>
    </submittedName>
</protein>
<dbReference type="GO" id="GO:0055085">
    <property type="term" value="P:transmembrane transport"/>
    <property type="evidence" value="ECO:0007669"/>
    <property type="project" value="InterPro"/>
</dbReference>
<dbReference type="PANTHER" id="PTHR30193">
    <property type="entry name" value="ABC TRANSPORTER PERMEASE PROTEIN"/>
    <property type="match status" value="1"/>
</dbReference>
<feature type="transmembrane region" description="Helical" evidence="7">
    <location>
        <begin position="300"/>
        <end position="318"/>
    </location>
</feature>
<feature type="transmembrane region" description="Helical" evidence="7">
    <location>
        <begin position="549"/>
        <end position="569"/>
    </location>
</feature>
<accession>L7W1F1</accession>
<evidence type="ECO:0000259" key="8">
    <source>
        <dbReference type="PROSITE" id="PS50928"/>
    </source>
</evidence>
<feature type="transmembrane region" description="Helical" evidence="7">
    <location>
        <begin position="490"/>
        <end position="511"/>
    </location>
</feature>
<reference evidence="9" key="1">
    <citation type="submission" date="2012-09" db="EMBL/GenBank/DDBJ databases">
        <title>Metagenomic Characterization of a Microbial Community in Wastewater Detects High Levels of Antibiotic Resistance.</title>
        <authorList>
            <person name="Abrams M."/>
            <person name="Caldwell A."/>
            <person name="Vandaei E."/>
            <person name="Lee W."/>
            <person name="Perrott J."/>
            <person name="Khan S.Y."/>
            <person name="Ta J."/>
            <person name="Romero D."/>
            <person name="Nguyen V."/>
            <person name="Pourmand N."/>
            <person name="Ouverney C.C."/>
        </authorList>
    </citation>
    <scope>NUCLEOTIDE SEQUENCE</scope>
</reference>
<evidence type="ECO:0000313" key="9">
    <source>
        <dbReference type="EMBL" id="AGC72365.1"/>
    </source>
</evidence>
<dbReference type="PANTHER" id="PTHR30193:SF37">
    <property type="entry name" value="INNER MEMBRANE ABC TRANSPORTER PERMEASE PROTEIN YCJO"/>
    <property type="match status" value="1"/>
</dbReference>
<feature type="transmembrane region" description="Helical" evidence="7">
    <location>
        <begin position="338"/>
        <end position="361"/>
    </location>
</feature>
<feature type="transmembrane region" description="Helical" evidence="7">
    <location>
        <begin position="225"/>
        <end position="247"/>
    </location>
</feature>
<dbReference type="InterPro" id="IPR051393">
    <property type="entry name" value="ABC_transporter_permease"/>
</dbReference>
<dbReference type="InterPro" id="IPR000515">
    <property type="entry name" value="MetI-like"/>
</dbReference>
<feature type="transmembrane region" description="Helical" evidence="7">
    <location>
        <begin position="373"/>
        <end position="394"/>
    </location>
</feature>
<comment type="subcellular location">
    <subcellularLocation>
        <location evidence="1 7">Cell membrane</location>
        <topology evidence="1 7">Multi-pass membrane protein</topology>
    </subcellularLocation>
</comment>
<dbReference type="CDD" id="cd06261">
    <property type="entry name" value="TM_PBP2"/>
    <property type="match status" value="1"/>
</dbReference>
<evidence type="ECO:0000256" key="6">
    <source>
        <dbReference type="ARBA" id="ARBA00023136"/>
    </source>
</evidence>
<dbReference type="EMBL" id="JX649899">
    <property type="protein sequence ID" value="AGC72365.1"/>
    <property type="molecule type" value="Genomic_DNA"/>
</dbReference>
<name>L7W1F1_9BACT</name>
<dbReference type="InterPro" id="IPR035906">
    <property type="entry name" value="MetI-like_sf"/>
</dbReference>
<dbReference type="Pfam" id="PF00528">
    <property type="entry name" value="BPD_transp_1"/>
    <property type="match status" value="1"/>
</dbReference>
<evidence type="ECO:0000256" key="3">
    <source>
        <dbReference type="ARBA" id="ARBA00022475"/>
    </source>
</evidence>
<feature type="transmembrane region" description="Helical" evidence="7">
    <location>
        <begin position="267"/>
        <end position="288"/>
    </location>
</feature>
<evidence type="ECO:0000256" key="4">
    <source>
        <dbReference type="ARBA" id="ARBA00022692"/>
    </source>
</evidence>
<feature type="transmembrane region" description="Helical" evidence="7">
    <location>
        <begin position="93"/>
        <end position="115"/>
    </location>
</feature>
<evidence type="ECO:0000256" key="7">
    <source>
        <dbReference type="RuleBase" id="RU363032"/>
    </source>
</evidence>
<keyword evidence="2 7" id="KW-0813">Transport</keyword>
<sequence length="581" mass="64017">MQKEIGLQFMSSTVATKAVGSPTAPGRTSIMARLFAGPNGRKLRETLLAYVFLAPALVIIGLFGLFPLIFAAYESTLTGLNKIVGTYDGLGNYVKAIDNLTYVLGFWLAVLCFYFASQRVVTAVREGRAKGQNPLFWLPAGLLTGASLAALIWFIFRLLPALLVIPQQLRGANNSTERFRTLVGEAWRSDPVQQAFWLFIGLLVAGLVINYLVERWQKRTVHQESFIDEFMAATFLAILGGAVGWLTWTELEARYAEALAKGEGLDIWSQVLTISIGFGLLLLAWWLWDSASERASNVSTVWRLGAAAFLLIGGWLLIGELPRAVAAGDKDWWTGLLATVYYSLFTIPAQLTISLFLATLLFQEIWGKGFFRIVYFIPYVAPFVGTAAVFRLLFSGSANSPLNRIGGAVGFEPLRWLNEPTGLFQLLVGKSIELPGWAVGPSLALLVIVIYGTWTYIGFNTVVFLAGLGNIPREVYEAASMDGAGRWAQFRHVTLPLLSPTLYFLTLYSVIGTFKAFNHIYVLRTAAALGTTDTASIVIFEAFKRDTRYGYASALSILLLIIILLLTAVNNRISSRRVFYG</sequence>
<dbReference type="GO" id="GO:0005886">
    <property type="term" value="C:plasma membrane"/>
    <property type="evidence" value="ECO:0007669"/>
    <property type="project" value="UniProtKB-SubCell"/>
</dbReference>
<feature type="transmembrane region" description="Helical" evidence="7">
    <location>
        <begin position="443"/>
        <end position="469"/>
    </location>
</feature>
<evidence type="ECO:0000256" key="1">
    <source>
        <dbReference type="ARBA" id="ARBA00004651"/>
    </source>
</evidence>
<feature type="transmembrane region" description="Helical" evidence="7">
    <location>
        <begin position="135"/>
        <end position="156"/>
    </location>
</feature>
<organism evidence="9">
    <name type="scientific">uncultured bacterium A1Q1_fos_2004</name>
    <dbReference type="NCBI Taxonomy" id="1256557"/>
    <lineage>
        <taxon>Bacteria</taxon>
        <taxon>environmental samples</taxon>
    </lineage>
</organism>
<keyword evidence="6 7" id="KW-0472">Membrane</keyword>
<evidence type="ECO:0000256" key="2">
    <source>
        <dbReference type="ARBA" id="ARBA00022448"/>
    </source>
</evidence>
<evidence type="ECO:0000256" key="5">
    <source>
        <dbReference type="ARBA" id="ARBA00022989"/>
    </source>
</evidence>
<proteinExistence type="inferred from homology"/>
<feature type="transmembrane region" description="Helical" evidence="7">
    <location>
        <begin position="47"/>
        <end position="73"/>
    </location>
</feature>
<dbReference type="PROSITE" id="PS50928">
    <property type="entry name" value="ABC_TM1"/>
    <property type="match status" value="1"/>
</dbReference>
<keyword evidence="4 7" id="KW-0812">Transmembrane</keyword>
<feature type="domain" description="ABC transmembrane type-1" evidence="8">
    <location>
        <begin position="336"/>
        <end position="570"/>
    </location>
</feature>
<keyword evidence="5 7" id="KW-1133">Transmembrane helix</keyword>
<dbReference type="Gene3D" id="1.10.3720.10">
    <property type="entry name" value="MetI-like"/>
    <property type="match status" value="1"/>
</dbReference>
<dbReference type="AlphaFoldDB" id="L7W1F1"/>